<evidence type="ECO:0000313" key="12">
    <source>
        <dbReference type="Proteomes" id="UP001151699"/>
    </source>
</evidence>
<dbReference type="Gene3D" id="2.60.40.2950">
    <property type="match status" value="1"/>
</dbReference>
<dbReference type="Pfam" id="PF01835">
    <property type="entry name" value="MG2"/>
    <property type="match status" value="1"/>
</dbReference>
<keyword evidence="2" id="KW-0391">Immunity</keyword>
<dbReference type="GO" id="GO:0002376">
    <property type="term" value="P:immune system process"/>
    <property type="evidence" value="ECO:0007669"/>
    <property type="project" value="UniProtKB-KW"/>
</dbReference>
<keyword evidence="1" id="KW-0732">Signal</keyword>
<dbReference type="PANTHER" id="PTHR11412:SF136">
    <property type="entry name" value="CD109 ANTIGEN"/>
    <property type="match status" value="1"/>
</dbReference>
<accession>A0A9Q0S8L1</accession>
<evidence type="ECO:0000256" key="4">
    <source>
        <dbReference type="ARBA" id="ARBA00023180"/>
    </source>
</evidence>
<feature type="domain" description="Macroglobulin" evidence="10">
    <location>
        <begin position="206"/>
        <end position="254"/>
    </location>
</feature>
<dbReference type="InterPro" id="IPR013783">
    <property type="entry name" value="Ig-like_fold"/>
</dbReference>
<dbReference type="InterPro" id="IPR041555">
    <property type="entry name" value="MG3"/>
</dbReference>
<evidence type="ECO:0000259" key="10">
    <source>
        <dbReference type="Pfam" id="PF17791"/>
    </source>
</evidence>
<dbReference type="Proteomes" id="UP001151699">
    <property type="component" value="Chromosome A"/>
</dbReference>
<organism evidence="11 12">
    <name type="scientific">Pseudolycoriella hygida</name>
    <dbReference type="NCBI Taxonomy" id="35572"/>
    <lineage>
        <taxon>Eukaryota</taxon>
        <taxon>Metazoa</taxon>
        <taxon>Ecdysozoa</taxon>
        <taxon>Arthropoda</taxon>
        <taxon>Hexapoda</taxon>
        <taxon>Insecta</taxon>
        <taxon>Pterygota</taxon>
        <taxon>Neoptera</taxon>
        <taxon>Endopterygota</taxon>
        <taxon>Diptera</taxon>
        <taxon>Nematocera</taxon>
        <taxon>Sciaroidea</taxon>
        <taxon>Sciaridae</taxon>
        <taxon>Pseudolycoriella</taxon>
    </lineage>
</organism>
<evidence type="ECO:0000313" key="11">
    <source>
        <dbReference type="EMBL" id="KAJ6649479.1"/>
    </source>
</evidence>
<name>A0A9Q0S8L1_9DIPT</name>
<dbReference type="Gene3D" id="2.60.40.1940">
    <property type="match status" value="1"/>
</dbReference>
<dbReference type="Gene3D" id="2.60.40.1930">
    <property type="match status" value="1"/>
</dbReference>
<evidence type="ECO:0000256" key="3">
    <source>
        <dbReference type="ARBA" id="ARBA00022966"/>
    </source>
</evidence>
<evidence type="ECO:0000256" key="2">
    <source>
        <dbReference type="ARBA" id="ARBA00022859"/>
    </source>
</evidence>
<reference evidence="11" key="1">
    <citation type="submission" date="2022-07" db="EMBL/GenBank/DDBJ databases">
        <authorList>
            <person name="Trinca V."/>
            <person name="Uliana J.V.C."/>
            <person name="Torres T.T."/>
            <person name="Ward R.J."/>
            <person name="Monesi N."/>
        </authorList>
    </citation>
    <scope>NUCLEOTIDE SEQUENCE</scope>
    <source>
        <strain evidence="11">HSMRA1968</strain>
        <tissue evidence="11">Whole embryos</tissue>
    </source>
</reference>
<sequence>MTEKVNKNLYTIIGSQQINYHRPYYVSVNIHNATEPTVAVVRLKMFNELNEIEKEIVKEITVAPWSTELVEFDPSTFESRPNTFYRLVVDGISGIEFHNETDLSFSDKNFSFLPQSDKALYKPGDLVQFRVLVMDKDTKPLDLTGTLQVNVYDGDGNRVKLFSNQSTAKGVYANEFRLSESPVLGTWKLTFTSGHEEKSHSFEVGEYVLPTFEVFIESPQHVLHSDQFIRANIRGKYTFGKPVRGTANCTASWHDKIFNKLVKVTTKGSLEIDFVNELGVQQDNSNYVTLDCTLEEEFTGRKQSASLGIQVYRFRYSISKPSYDYHYLDGQPFKFEIRAQLYDGTPIRNEPVEIWWTTDLSSKDGTGSKTVQTNNEGVANVELVFPEGKVTALLMAKYKDHVEGLGEISSSIYHKTQDQLPDFELKTNSSE</sequence>
<dbReference type="OrthoDB" id="9998011at2759"/>
<dbReference type="InterPro" id="IPR050473">
    <property type="entry name" value="A2M/Complement_sys"/>
</dbReference>
<evidence type="ECO:0000256" key="6">
    <source>
        <dbReference type="ARBA" id="ARBA00063781"/>
    </source>
</evidence>
<dbReference type="FunFam" id="2.60.40.1930:FF:000001">
    <property type="entry name" value="CD109 isoform 3"/>
    <property type="match status" value="1"/>
</dbReference>
<protein>
    <recommendedName>
        <fullName evidence="7">TEP1-F</fullName>
    </recommendedName>
</protein>
<dbReference type="AlphaFoldDB" id="A0A9Q0S8L1"/>
<proteinExistence type="predicted"/>
<dbReference type="EMBL" id="WJQU01000001">
    <property type="protein sequence ID" value="KAJ6649479.1"/>
    <property type="molecule type" value="Genomic_DNA"/>
</dbReference>
<comment type="subunit">
    <text evidence="6">Heterodimer of a TEP1-N chain and an TEP1-C chain non-covalently linked. Forms a complex composed of TEP1-N and TEP1-C heterodimer, LRIM1 and APL1C; the interaction stabilizes TEP1-N and TEP1-C heterodimer, prevents its binding to tissues while circulating in the hemolymph and protects the thioester bond from hydrolysis. Mature TEP1 and to a lesser extent full-length TEP1 interact with SPCLIP1; the interaction is induced by microbial infection.</text>
</comment>
<dbReference type="Pfam" id="PF17791">
    <property type="entry name" value="MG3"/>
    <property type="match status" value="1"/>
</dbReference>
<evidence type="ECO:0000256" key="7">
    <source>
        <dbReference type="ARBA" id="ARBA00078071"/>
    </source>
</evidence>
<evidence type="ECO:0000256" key="5">
    <source>
        <dbReference type="ARBA" id="ARBA00057615"/>
    </source>
</evidence>
<evidence type="ECO:0000256" key="1">
    <source>
        <dbReference type="ARBA" id="ARBA00022729"/>
    </source>
</evidence>
<dbReference type="Pfam" id="PF17789">
    <property type="entry name" value="MG4"/>
    <property type="match status" value="1"/>
</dbReference>
<evidence type="ECO:0000259" key="9">
    <source>
        <dbReference type="Pfam" id="PF17789"/>
    </source>
</evidence>
<keyword evidence="12" id="KW-1185">Reference proteome</keyword>
<comment type="caution">
    <text evidence="11">The sequence shown here is derived from an EMBL/GenBank/DDBJ whole genome shotgun (WGS) entry which is preliminary data.</text>
</comment>
<comment type="function">
    <text evidence="5">Binds covalently through a thioester bond to the pathogen surface resulting in pathogen clearance.</text>
</comment>
<dbReference type="PANTHER" id="PTHR11412">
    <property type="entry name" value="MACROGLOBULIN / COMPLEMENT"/>
    <property type="match status" value="1"/>
</dbReference>
<dbReference type="GO" id="GO:0005615">
    <property type="term" value="C:extracellular space"/>
    <property type="evidence" value="ECO:0007669"/>
    <property type="project" value="UniProtKB-ARBA"/>
</dbReference>
<dbReference type="InterPro" id="IPR002890">
    <property type="entry name" value="MG2"/>
</dbReference>
<dbReference type="InterPro" id="IPR040839">
    <property type="entry name" value="MG4"/>
</dbReference>
<dbReference type="GO" id="GO:0004866">
    <property type="term" value="F:endopeptidase inhibitor activity"/>
    <property type="evidence" value="ECO:0007669"/>
    <property type="project" value="InterPro"/>
</dbReference>
<feature type="domain" description="Macroglobulin" evidence="8">
    <location>
        <begin position="115"/>
        <end position="204"/>
    </location>
</feature>
<gene>
    <name evidence="11" type="primary">CD109_5</name>
    <name evidence="11" type="ORF">Bhyg_04715</name>
</gene>
<keyword evidence="3" id="KW-0882">Thioester bond</keyword>
<dbReference type="Gene3D" id="2.60.40.10">
    <property type="entry name" value="Immunoglobulins"/>
    <property type="match status" value="1"/>
</dbReference>
<keyword evidence="4" id="KW-0325">Glycoprotein</keyword>
<feature type="domain" description="Macroglobulin" evidence="9">
    <location>
        <begin position="324"/>
        <end position="401"/>
    </location>
</feature>
<evidence type="ECO:0000259" key="8">
    <source>
        <dbReference type="Pfam" id="PF01835"/>
    </source>
</evidence>